<evidence type="ECO:0000259" key="6">
    <source>
        <dbReference type="PROSITE" id="PS50122"/>
    </source>
</evidence>
<feature type="region of interest" description="Disordered" evidence="5">
    <location>
        <begin position="324"/>
        <end position="343"/>
    </location>
</feature>
<evidence type="ECO:0000313" key="7">
    <source>
        <dbReference type="EMBL" id="QXJ21848.1"/>
    </source>
</evidence>
<dbReference type="Pfam" id="PF01339">
    <property type="entry name" value="CheB_methylest"/>
    <property type="match status" value="1"/>
</dbReference>
<evidence type="ECO:0000256" key="2">
    <source>
        <dbReference type="ARBA" id="ARBA00039140"/>
    </source>
</evidence>
<dbReference type="RefSeq" id="WP_231335028.1">
    <property type="nucleotide sequence ID" value="NZ_CP059572.1"/>
</dbReference>
<evidence type="ECO:0000256" key="1">
    <source>
        <dbReference type="ARBA" id="ARBA00022801"/>
    </source>
</evidence>
<dbReference type="SUPFAM" id="SSF52738">
    <property type="entry name" value="Methylesterase CheB, C-terminal domain"/>
    <property type="match status" value="1"/>
</dbReference>
<feature type="domain" description="CheB-type methylesterase" evidence="6">
    <location>
        <begin position="3"/>
        <end position="192"/>
    </location>
</feature>
<dbReference type="InterPro" id="IPR000673">
    <property type="entry name" value="Sig_transdc_resp-reg_Me-estase"/>
</dbReference>
<feature type="active site" evidence="4">
    <location>
        <position position="15"/>
    </location>
</feature>
<dbReference type="PANTHER" id="PTHR42872">
    <property type="entry name" value="PROTEIN-GLUTAMATE METHYLESTERASE/PROTEIN-GLUTAMINE GLUTAMINASE"/>
    <property type="match status" value="1"/>
</dbReference>
<dbReference type="CDD" id="cd16433">
    <property type="entry name" value="CheB"/>
    <property type="match status" value="1"/>
</dbReference>
<gene>
    <name evidence="7" type="ORF">AGRA3207_002750</name>
</gene>
<proteinExistence type="predicted"/>
<comment type="catalytic activity">
    <reaction evidence="3">
        <text>[protein]-L-glutamate 5-O-methyl ester + H2O = L-glutamyl-[protein] + methanol + H(+)</text>
        <dbReference type="Rhea" id="RHEA:23236"/>
        <dbReference type="Rhea" id="RHEA-COMP:10208"/>
        <dbReference type="Rhea" id="RHEA-COMP:10311"/>
        <dbReference type="ChEBI" id="CHEBI:15377"/>
        <dbReference type="ChEBI" id="CHEBI:15378"/>
        <dbReference type="ChEBI" id="CHEBI:17790"/>
        <dbReference type="ChEBI" id="CHEBI:29973"/>
        <dbReference type="ChEBI" id="CHEBI:82795"/>
        <dbReference type="EC" id="3.1.1.61"/>
    </reaction>
</comment>
<accession>A0ABX8QYJ5</accession>
<protein>
    <recommendedName>
        <fullName evidence="2">protein-glutamate methylesterase</fullName>
        <ecNumber evidence="2">3.1.1.61</ecNumber>
    </recommendedName>
</protein>
<evidence type="ECO:0000313" key="8">
    <source>
        <dbReference type="Proteomes" id="UP001049518"/>
    </source>
</evidence>
<sequence>MDTAPGRDTVVIAASAGGIQALQTVMAGLPPKLPAAVLVVLHVPPTGGRALPGILDRAGWLPAAAAVDGEALEPGRIYVAPPDRHLLVEGDVIRLSHGPRQHGHRPAADPLFQSAASARGSRVVGVVLSGLLDDGAAGCAAVEDAGGIVAVQDPADSSYDGMPRAALAATGHAVALPAAEIGAFLAEQSRTPVVAARPRTRQVDAESFLEPEPAAADPPGSWSGMTCPECGGPLNVRSDTRPVRYACRLGHGWSAASLLGGQDEAVERALWIAALRLEERVRLTERMAAAAEERGHLRSADVFRASSRESGEALATIRSLIEELSPPVPDEVGGRGETGNGAG</sequence>
<reference evidence="7" key="1">
    <citation type="submission" date="2020-07" db="EMBL/GenBank/DDBJ databases">
        <authorList>
            <person name="Tarantini F.S."/>
            <person name="Hong K.W."/>
            <person name="Chan K.G."/>
        </authorList>
    </citation>
    <scope>NUCLEOTIDE SEQUENCE</scope>
    <source>
        <strain evidence="7">32-07</strain>
    </source>
</reference>
<keyword evidence="8" id="KW-1185">Reference proteome</keyword>
<keyword evidence="4" id="KW-0145">Chemotaxis</keyword>
<dbReference type="PROSITE" id="PS50122">
    <property type="entry name" value="CHEB"/>
    <property type="match status" value="1"/>
</dbReference>
<organism evidence="7 8">
    <name type="scientific">Actinomadura graeca</name>
    <dbReference type="NCBI Taxonomy" id="2750812"/>
    <lineage>
        <taxon>Bacteria</taxon>
        <taxon>Bacillati</taxon>
        <taxon>Actinomycetota</taxon>
        <taxon>Actinomycetes</taxon>
        <taxon>Streptosporangiales</taxon>
        <taxon>Thermomonosporaceae</taxon>
        <taxon>Actinomadura</taxon>
    </lineage>
</organism>
<feature type="active site" evidence="4">
    <location>
        <position position="134"/>
    </location>
</feature>
<dbReference type="InterPro" id="IPR011247">
    <property type="entry name" value="Chemotax_prot-Glu_Me-esterase"/>
</dbReference>
<evidence type="ECO:0000256" key="4">
    <source>
        <dbReference type="PROSITE-ProRule" id="PRU00050"/>
    </source>
</evidence>
<dbReference type="EMBL" id="CP059572">
    <property type="protein sequence ID" value="QXJ21848.1"/>
    <property type="molecule type" value="Genomic_DNA"/>
</dbReference>
<dbReference type="Gene3D" id="3.40.50.180">
    <property type="entry name" value="Methylesterase CheB, C-terminal domain"/>
    <property type="match status" value="1"/>
</dbReference>
<dbReference type="EC" id="3.1.1.61" evidence="2"/>
<name>A0ABX8QYJ5_9ACTN</name>
<keyword evidence="1 4" id="KW-0378">Hydrolase</keyword>
<dbReference type="Proteomes" id="UP001049518">
    <property type="component" value="Chromosome"/>
</dbReference>
<dbReference type="PIRSF" id="PIRSF036461">
    <property type="entry name" value="Chmtx_methlestr"/>
    <property type="match status" value="1"/>
</dbReference>
<feature type="active site" evidence="4">
    <location>
        <position position="42"/>
    </location>
</feature>
<evidence type="ECO:0000256" key="3">
    <source>
        <dbReference type="ARBA" id="ARBA00048267"/>
    </source>
</evidence>
<evidence type="ECO:0000256" key="5">
    <source>
        <dbReference type="SAM" id="MobiDB-lite"/>
    </source>
</evidence>
<dbReference type="PANTHER" id="PTHR42872:SF6">
    <property type="entry name" value="PROTEIN-GLUTAMATE METHYLESTERASE_PROTEIN-GLUTAMINE GLUTAMINASE"/>
    <property type="match status" value="1"/>
</dbReference>
<dbReference type="InterPro" id="IPR035909">
    <property type="entry name" value="CheB_C"/>
</dbReference>